<gene>
    <name evidence="2" type="primary">tra2</name>
</gene>
<evidence type="ECO:0000256" key="1">
    <source>
        <dbReference type="SAM" id="MobiDB-lite"/>
    </source>
</evidence>
<feature type="compositionally biased region" description="Basic and acidic residues" evidence="1">
    <location>
        <begin position="1"/>
        <end position="17"/>
    </location>
</feature>
<name>A0A499U4F8_TRYDI</name>
<accession>A0A499U4F8</accession>
<dbReference type="EMBL" id="LC385017">
    <property type="protein sequence ID" value="BBE20902.1"/>
    <property type="molecule type" value="mRNA"/>
</dbReference>
<reference evidence="2" key="1">
    <citation type="journal article" date="2019" name="PLoS Genet.">
        <title>Precise staging of beetle horn formation in Trypoxylus dichotomus reveals the pleiotropic roles of doublesex depending on the spatiotemporal developmental contexts.</title>
        <authorList>
            <person name="Morita S."/>
            <person name="Ando T."/>
            <person name="Maeno A."/>
            <person name="Mizutani T."/>
            <person name="Mase M."/>
            <person name="Shigenobu S."/>
            <person name="Niimi T."/>
        </authorList>
    </citation>
    <scope>NUCLEOTIDE SEQUENCE</scope>
</reference>
<dbReference type="AlphaFoldDB" id="A0A499U4F8"/>
<feature type="region of interest" description="Disordered" evidence="1">
    <location>
        <begin position="1"/>
        <end position="29"/>
    </location>
</feature>
<sequence length="53" mass="6426">MNDRDHSPHGRREESPRNHKQKSYSRPVDRAVFRLSISRTPKMLRWLRTNVPE</sequence>
<evidence type="ECO:0000313" key="2">
    <source>
        <dbReference type="EMBL" id="BBE20902.1"/>
    </source>
</evidence>
<protein>
    <submittedName>
        <fullName evidence="2">Transformer2</fullName>
    </submittedName>
</protein>
<organism evidence="2">
    <name type="scientific">Trypoxylus dichotomus</name>
    <name type="common">Japanese rhinoceros beetle</name>
    <name type="synonym">Allomyrina dichotoma</name>
    <dbReference type="NCBI Taxonomy" id="273928"/>
    <lineage>
        <taxon>Eukaryota</taxon>
        <taxon>Metazoa</taxon>
        <taxon>Ecdysozoa</taxon>
        <taxon>Arthropoda</taxon>
        <taxon>Hexapoda</taxon>
        <taxon>Insecta</taxon>
        <taxon>Pterygota</taxon>
        <taxon>Neoptera</taxon>
        <taxon>Endopterygota</taxon>
        <taxon>Coleoptera</taxon>
        <taxon>Polyphaga</taxon>
        <taxon>Scarabaeiformia</taxon>
        <taxon>Scarabaeidae</taxon>
        <taxon>Dynastinae</taxon>
        <taxon>Trypoxylus</taxon>
    </lineage>
</organism>
<proteinExistence type="evidence at transcript level"/>